<accession>A0A3Q7WXW2</accession>
<evidence type="ECO:0000313" key="2">
    <source>
        <dbReference type="RefSeq" id="XP_027186524.1"/>
    </source>
</evidence>
<dbReference type="PaxDb" id="3827-XP_004515001.1"/>
<keyword evidence="1" id="KW-1185">Reference proteome</keyword>
<dbReference type="AlphaFoldDB" id="A0A3Q7WXW2"/>
<gene>
    <name evidence="2" type="primary">LOC113784521</name>
</gene>
<organism evidence="1 2">
    <name type="scientific">Cicer arietinum</name>
    <name type="common">Chickpea</name>
    <name type="synonym">Garbanzo</name>
    <dbReference type="NCBI Taxonomy" id="3827"/>
    <lineage>
        <taxon>Eukaryota</taxon>
        <taxon>Viridiplantae</taxon>
        <taxon>Streptophyta</taxon>
        <taxon>Embryophyta</taxon>
        <taxon>Tracheophyta</taxon>
        <taxon>Spermatophyta</taxon>
        <taxon>Magnoliopsida</taxon>
        <taxon>eudicotyledons</taxon>
        <taxon>Gunneridae</taxon>
        <taxon>Pentapetalae</taxon>
        <taxon>rosids</taxon>
        <taxon>fabids</taxon>
        <taxon>Fabales</taxon>
        <taxon>Fabaceae</taxon>
        <taxon>Papilionoideae</taxon>
        <taxon>50 kb inversion clade</taxon>
        <taxon>NPAAA clade</taxon>
        <taxon>Hologalegina</taxon>
        <taxon>IRL clade</taxon>
        <taxon>Cicereae</taxon>
        <taxon>Cicer</taxon>
    </lineage>
</organism>
<dbReference type="RefSeq" id="XP_027186524.1">
    <property type="nucleotide sequence ID" value="XM_027330723.1"/>
</dbReference>
<dbReference type="OrthoDB" id="68076at2759"/>
<name>A0A3Q7WXW2_CICAR</name>
<evidence type="ECO:0000313" key="1">
    <source>
        <dbReference type="Proteomes" id="UP000087171"/>
    </source>
</evidence>
<dbReference type="KEGG" id="cam:113784521"/>
<proteinExistence type="predicted"/>
<sequence length="108" mass="12176">MTKDKSNLDGAASYSSRPLSSFVKKVDLQIFTHELQQRETAIVSRKKLVKDTKVNNGSFSATEQLLKLNPVLESLLVGEELVDQKRYLEYSCKPKCVKPLLEYLVIGS</sequence>
<reference evidence="2" key="1">
    <citation type="submission" date="2025-08" db="UniProtKB">
        <authorList>
            <consortium name="RefSeq"/>
        </authorList>
    </citation>
    <scope>IDENTIFICATION</scope>
    <source>
        <tissue evidence="2">Etiolated seedlings</tissue>
    </source>
</reference>
<dbReference type="GeneID" id="113784521"/>
<protein>
    <submittedName>
        <fullName evidence="2">Uncharacterized protein LOC113784521</fullName>
    </submittedName>
</protein>
<dbReference type="Proteomes" id="UP000087171">
    <property type="component" value="Unplaced"/>
</dbReference>